<dbReference type="EMBL" id="CP011310">
    <property type="protein sequence ID" value="AKQ42264.2"/>
    <property type="molecule type" value="Genomic_DNA"/>
</dbReference>
<keyword evidence="2" id="KW-1185">Reference proteome</keyword>
<dbReference type="KEGG" id="ery:CP97_09895"/>
<dbReference type="SUPFAM" id="SSF52540">
    <property type="entry name" value="P-loop containing nucleoside triphosphate hydrolases"/>
    <property type="match status" value="1"/>
</dbReference>
<dbReference type="InterPro" id="IPR027417">
    <property type="entry name" value="P-loop_NTPase"/>
</dbReference>
<evidence type="ECO:0000313" key="2">
    <source>
        <dbReference type="Proteomes" id="UP000059113"/>
    </source>
</evidence>
<organism evidence="1 2">
    <name type="scientific">Aurantiacibacter atlanticus</name>
    <dbReference type="NCBI Taxonomy" id="1648404"/>
    <lineage>
        <taxon>Bacteria</taxon>
        <taxon>Pseudomonadati</taxon>
        <taxon>Pseudomonadota</taxon>
        <taxon>Alphaproteobacteria</taxon>
        <taxon>Sphingomonadales</taxon>
        <taxon>Erythrobacteraceae</taxon>
        <taxon>Aurantiacibacter</taxon>
    </lineage>
</organism>
<sequence>MAIDVGAHTALIGGNGTGKSSVLKALQAFYSTSKKLPSDDFYGRDEDLEVRIELTYNQLTPLEAESFASRVRNGELVVTRIFDQTASTGRYHGSVLQNPDFVPIRGHIQAGPRRDAYRDLRNNNPAYADLPAVTSATQADEAMSAWETNNAGALELHLGFVDKGYPEFD</sequence>
<proteinExistence type="predicted"/>
<reference evidence="2" key="2">
    <citation type="submission" date="2015-04" db="EMBL/GenBank/DDBJ databases">
        <title>The complete genome sequence of Erythrobacter sp. s21-N3.</title>
        <authorList>
            <person name="Zhuang L."/>
            <person name="Liu Y."/>
            <person name="Shao Z."/>
        </authorList>
    </citation>
    <scope>NUCLEOTIDE SEQUENCE [LARGE SCALE GENOMIC DNA]</scope>
    <source>
        <strain evidence="2">s21-N3</strain>
    </source>
</reference>
<dbReference type="STRING" id="1648404.CP97_09895"/>
<dbReference type="AlphaFoldDB" id="A0A0H4VGR9"/>
<dbReference type="Gene3D" id="3.40.50.300">
    <property type="entry name" value="P-loop containing nucleotide triphosphate hydrolases"/>
    <property type="match status" value="1"/>
</dbReference>
<name>A0A0H4VGR9_9SPHN</name>
<reference evidence="1 2" key="1">
    <citation type="journal article" date="2015" name="Int. J. Syst. Evol. Microbiol.">
        <title>Erythrobacter atlanticus sp. nov., a bacterium from ocean sediment able to degrade polycyclic aromatic hydrocarbons.</title>
        <authorList>
            <person name="Zhuang L."/>
            <person name="Liu Y."/>
            <person name="Wang L."/>
            <person name="Wang W."/>
            <person name="Shao Z."/>
        </authorList>
    </citation>
    <scope>NUCLEOTIDE SEQUENCE [LARGE SCALE GENOMIC DNA]</scope>
    <source>
        <strain evidence="2">s21-N3</strain>
    </source>
</reference>
<dbReference type="Proteomes" id="UP000059113">
    <property type="component" value="Chromosome"/>
</dbReference>
<gene>
    <name evidence="1" type="ORF">CP97_09895</name>
</gene>
<evidence type="ECO:0000313" key="1">
    <source>
        <dbReference type="EMBL" id="AKQ42264.2"/>
    </source>
</evidence>
<accession>A0A0H4VGR9</accession>
<protein>
    <submittedName>
        <fullName evidence="1">Uncharacterized protein</fullName>
    </submittedName>
</protein>